<gene>
    <name evidence="13" type="ORF">RND81_06G217300</name>
</gene>
<keyword evidence="14" id="KW-1185">Reference proteome</keyword>
<dbReference type="SUPFAM" id="SSF52058">
    <property type="entry name" value="L domain-like"/>
    <property type="match status" value="3"/>
</dbReference>
<evidence type="ECO:0000256" key="9">
    <source>
        <dbReference type="ARBA" id="ARBA00023136"/>
    </source>
</evidence>
<keyword evidence="10" id="KW-0325">Glycoprotein</keyword>
<protein>
    <recommendedName>
        <fullName evidence="12">Disease resistance R13L4/SHOC-2-like LRR domain-containing protein</fullName>
    </recommendedName>
</protein>
<reference evidence="13" key="1">
    <citation type="submission" date="2024-03" db="EMBL/GenBank/DDBJ databases">
        <title>WGS assembly of Saponaria officinalis var. Norfolk2.</title>
        <authorList>
            <person name="Jenkins J."/>
            <person name="Shu S."/>
            <person name="Grimwood J."/>
            <person name="Barry K."/>
            <person name="Goodstein D."/>
            <person name="Schmutz J."/>
            <person name="Leebens-Mack J."/>
            <person name="Osbourn A."/>
        </authorList>
    </citation>
    <scope>NUCLEOTIDE SEQUENCE [LARGE SCALE GENOMIC DNA]</scope>
    <source>
        <strain evidence="13">JIC</strain>
    </source>
</reference>
<evidence type="ECO:0000256" key="7">
    <source>
        <dbReference type="ARBA" id="ARBA00022737"/>
    </source>
</evidence>
<proteinExistence type="inferred from homology"/>
<dbReference type="Pfam" id="PF13855">
    <property type="entry name" value="LRR_8"/>
    <property type="match status" value="2"/>
</dbReference>
<organism evidence="13 14">
    <name type="scientific">Saponaria officinalis</name>
    <name type="common">Common soapwort</name>
    <name type="synonym">Lychnis saponaria</name>
    <dbReference type="NCBI Taxonomy" id="3572"/>
    <lineage>
        <taxon>Eukaryota</taxon>
        <taxon>Viridiplantae</taxon>
        <taxon>Streptophyta</taxon>
        <taxon>Embryophyta</taxon>
        <taxon>Tracheophyta</taxon>
        <taxon>Spermatophyta</taxon>
        <taxon>Magnoliopsida</taxon>
        <taxon>eudicotyledons</taxon>
        <taxon>Gunneridae</taxon>
        <taxon>Pentapetalae</taxon>
        <taxon>Caryophyllales</taxon>
        <taxon>Caryophyllaceae</taxon>
        <taxon>Caryophylleae</taxon>
        <taxon>Saponaria</taxon>
    </lineage>
</organism>
<keyword evidence="8" id="KW-1133">Transmembrane helix</keyword>
<dbReference type="PRINTS" id="PR00019">
    <property type="entry name" value="LEURICHRPT"/>
</dbReference>
<feature type="domain" description="Disease resistance R13L4/SHOC-2-like LRR" evidence="12">
    <location>
        <begin position="263"/>
        <end position="375"/>
    </location>
</feature>
<evidence type="ECO:0000256" key="10">
    <source>
        <dbReference type="ARBA" id="ARBA00023180"/>
    </source>
</evidence>
<keyword evidence="4" id="KW-0433">Leucine-rich repeat</keyword>
<sequence>MAVLLRFKCIFFSITLISFICQTHCLQPVMTENNEKEKHALLLFKQSFREDCNQSLNTAVSYPKLKFWGSGKEYGGHDHCTWEGVECDEADSHVVELDLSNSCLYGTFPSDSTIFSLTHLKKLKLGNNHFNFSKIPHRIGRLSKLDVLNLSYSAFAGQIPIEISTLSNLSTLDLSQTVEDEYHSLKLYNPSLDILVRDMTKLTQLCLSFVDMSSTVPSSLSNLTSLRRVSFEQSDLYGSFPSSFFLLPKLEEVNLRGNEDLEGQLPEFEQNSQLKVLDLYYTSFSGKIPSSIGKLRFLDVLALSNCHFSGMLPLELGNLTQLSSLQLGRNDFTLVPSSITNLTFLHTLDLSNINLDGKILIPWLFRLKSLTDLRLRRTGFINGTIPSFLANLTRLTTLDLSENQLTGSFPTWFPSLRNLEYLHLGVNQLEGPISQGISEMHKLRALYLTGNSGLFGDFGMFLGYKHLKVLTLHSLNITFPSTLATNSSHVLESLDLSACNLTKIPDILWNLTELIVLSLRANNLEGNILTDFKKPLDVIPWPRMKLFNLANNKLKGPLPIPSTTMFAYYASGNLFSGTIPAGVCNARSLYILDLSFNNFTGTIPSCITHQLSDSMAILNLQGNSLRGVIPQTYRKFCKLKMINLSQNKLRGKLPTSLANCKRLEVFDIGANSVSDRFPSWLGSLQRLQVLVLRQNNFSGKIPNRVTGFPRLRIIDLSNNSFTGSLPCGYFENWYGMKATDENHPSQSKLRYTVRFNITDNYLFPPLEYNYSVTVTIKGSTMQYRKILDVFRLVDFSSNCLTGTIPNSIGYLSGLQALNLSYNSLWGRIPPCLSSIHDLQSLDLSRNKLSGSIPQELTQLTSLETFNASQNLLTGEIPTGRQFNTFDNTSFGGNVGLCGVPLSKSCNTENNTVVLEPVTGEDDEQGSNLIDWIVRTLGCASGIVVGFVIGKYFVTDKHDEWFMETFGRRKKPTNTARRAPPFV</sequence>
<evidence type="ECO:0000256" key="2">
    <source>
        <dbReference type="ARBA" id="ARBA00009592"/>
    </source>
</evidence>
<comment type="similarity">
    <text evidence="2">Belongs to the RLP family.</text>
</comment>
<dbReference type="Pfam" id="PF00560">
    <property type="entry name" value="LRR_1"/>
    <property type="match status" value="5"/>
</dbReference>
<dbReference type="SMART" id="SM00369">
    <property type="entry name" value="LRR_TYP"/>
    <property type="match status" value="8"/>
</dbReference>
<dbReference type="InterPro" id="IPR032675">
    <property type="entry name" value="LRR_dom_sf"/>
</dbReference>
<dbReference type="GO" id="GO:0005886">
    <property type="term" value="C:plasma membrane"/>
    <property type="evidence" value="ECO:0007669"/>
    <property type="project" value="UniProtKB-SubCell"/>
</dbReference>
<dbReference type="Gene3D" id="3.80.10.10">
    <property type="entry name" value="Ribonuclease Inhibitor"/>
    <property type="match status" value="5"/>
</dbReference>
<keyword evidence="9" id="KW-0472">Membrane</keyword>
<evidence type="ECO:0000313" key="14">
    <source>
        <dbReference type="Proteomes" id="UP001443914"/>
    </source>
</evidence>
<dbReference type="FunFam" id="3.80.10.10:FF:000041">
    <property type="entry name" value="LRR receptor-like serine/threonine-protein kinase ERECTA"/>
    <property type="match status" value="2"/>
</dbReference>
<keyword evidence="5" id="KW-0812">Transmembrane</keyword>
<dbReference type="AlphaFoldDB" id="A0AAW1KFK8"/>
<dbReference type="InterPro" id="IPR003591">
    <property type="entry name" value="Leu-rich_rpt_typical-subtyp"/>
</dbReference>
<dbReference type="InterPro" id="IPR055414">
    <property type="entry name" value="LRR_R13L4/SHOC2-like"/>
</dbReference>
<comment type="caution">
    <text evidence="13">The sequence shown here is derived from an EMBL/GenBank/DDBJ whole genome shotgun (WGS) entry which is preliminary data.</text>
</comment>
<keyword evidence="7" id="KW-0677">Repeat</keyword>
<accession>A0AAW1KFK8</accession>
<dbReference type="Proteomes" id="UP001443914">
    <property type="component" value="Unassembled WGS sequence"/>
</dbReference>
<evidence type="ECO:0000256" key="5">
    <source>
        <dbReference type="ARBA" id="ARBA00022692"/>
    </source>
</evidence>
<evidence type="ECO:0000256" key="8">
    <source>
        <dbReference type="ARBA" id="ARBA00022989"/>
    </source>
</evidence>
<comment type="subcellular location">
    <subcellularLocation>
        <location evidence="1">Cell membrane</location>
        <topology evidence="1">Single-pass type I membrane protein</topology>
    </subcellularLocation>
</comment>
<evidence type="ECO:0000256" key="3">
    <source>
        <dbReference type="ARBA" id="ARBA00022475"/>
    </source>
</evidence>
<name>A0AAW1KFK8_SAPOF</name>
<evidence type="ECO:0000256" key="1">
    <source>
        <dbReference type="ARBA" id="ARBA00004251"/>
    </source>
</evidence>
<feature type="chain" id="PRO_5043609645" description="Disease resistance R13L4/SHOC-2-like LRR domain-containing protein" evidence="11">
    <location>
        <begin position="26"/>
        <end position="982"/>
    </location>
</feature>
<keyword evidence="6 11" id="KW-0732">Signal</keyword>
<dbReference type="PANTHER" id="PTHR48061">
    <property type="entry name" value="LEUCINE-RICH REPEAT RECEPTOR PROTEIN KINASE EMS1-LIKE-RELATED"/>
    <property type="match status" value="1"/>
</dbReference>
<evidence type="ECO:0000256" key="4">
    <source>
        <dbReference type="ARBA" id="ARBA00022614"/>
    </source>
</evidence>
<keyword evidence="3" id="KW-1003">Cell membrane</keyword>
<evidence type="ECO:0000313" key="13">
    <source>
        <dbReference type="EMBL" id="KAK9716193.1"/>
    </source>
</evidence>
<dbReference type="EMBL" id="JBDFQZ010000006">
    <property type="protein sequence ID" value="KAK9716193.1"/>
    <property type="molecule type" value="Genomic_DNA"/>
</dbReference>
<dbReference type="FunFam" id="3.80.10.10:FF:000111">
    <property type="entry name" value="LRR receptor-like serine/threonine-protein kinase ERECTA"/>
    <property type="match status" value="1"/>
</dbReference>
<dbReference type="InterPro" id="IPR001611">
    <property type="entry name" value="Leu-rich_rpt"/>
</dbReference>
<dbReference type="FunFam" id="3.80.10.10:FF:000095">
    <property type="entry name" value="LRR receptor-like serine/threonine-protein kinase GSO1"/>
    <property type="match status" value="1"/>
</dbReference>
<evidence type="ECO:0000259" key="12">
    <source>
        <dbReference type="Pfam" id="PF23598"/>
    </source>
</evidence>
<evidence type="ECO:0000256" key="6">
    <source>
        <dbReference type="ARBA" id="ARBA00022729"/>
    </source>
</evidence>
<feature type="signal peptide" evidence="11">
    <location>
        <begin position="1"/>
        <end position="25"/>
    </location>
</feature>
<dbReference type="Pfam" id="PF23598">
    <property type="entry name" value="LRR_14"/>
    <property type="match status" value="1"/>
</dbReference>
<dbReference type="PANTHER" id="PTHR48061:SF12">
    <property type="entry name" value="DISEASE RESISTANCE LIKE PROTEIN"/>
    <property type="match status" value="1"/>
</dbReference>
<dbReference type="InterPro" id="IPR046956">
    <property type="entry name" value="RLP23-like"/>
</dbReference>
<evidence type="ECO:0000256" key="11">
    <source>
        <dbReference type="SAM" id="SignalP"/>
    </source>
</evidence>